<protein>
    <submittedName>
        <fullName evidence="9">Membrane protein</fullName>
    </submittedName>
</protein>
<comment type="similarity">
    <text evidence="2">Belongs to the EamA transporter family.</text>
</comment>
<evidence type="ECO:0000256" key="3">
    <source>
        <dbReference type="ARBA" id="ARBA00022692"/>
    </source>
</evidence>
<dbReference type="Pfam" id="PF00892">
    <property type="entry name" value="EamA"/>
    <property type="match status" value="1"/>
</dbReference>
<proteinExistence type="inferred from homology"/>
<evidence type="ECO:0000256" key="5">
    <source>
        <dbReference type="ARBA" id="ARBA00023136"/>
    </source>
</evidence>
<evidence type="ECO:0000259" key="8">
    <source>
        <dbReference type="Pfam" id="PF00892"/>
    </source>
</evidence>
<feature type="transmembrane region" description="Helical" evidence="7">
    <location>
        <begin position="40"/>
        <end position="66"/>
    </location>
</feature>
<keyword evidence="4 7" id="KW-1133">Transmembrane helix</keyword>
<evidence type="ECO:0000313" key="10">
    <source>
        <dbReference type="Proteomes" id="UP000435837"/>
    </source>
</evidence>
<feature type="transmembrane region" description="Helical" evidence="7">
    <location>
        <begin position="129"/>
        <end position="145"/>
    </location>
</feature>
<dbReference type="PANTHER" id="PTHR32322:SF2">
    <property type="entry name" value="EAMA DOMAIN-CONTAINING PROTEIN"/>
    <property type="match status" value="1"/>
</dbReference>
<keyword evidence="3 7" id="KW-0812">Transmembrane</keyword>
<dbReference type="InterPro" id="IPR050638">
    <property type="entry name" value="AA-Vitamin_Transporters"/>
</dbReference>
<feature type="transmembrane region" description="Helical" evidence="7">
    <location>
        <begin position="268"/>
        <end position="289"/>
    </location>
</feature>
<organism evidence="9 10">
    <name type="scientific">Streptomyces caniferus</name>
    <dbReference type="NCBI Taxonomy" id="285557"/>
    <lineage>
        <taxon>Bacteria</taxon>
        <taxon>Bacillati</taxon>
        <taxon>Actinomycetota</taxon>
        <taxon>Actinomycetes</taxon>
        <taxon>Kitasatosporales</taxon>
        <taxon>Streptomycetaceae</taxon>
        <taxon>Streptomyces</taxon>
    </lineage>
</organism>
<feature type="transmembrane region" description="Helical" evidence="7">
    <location>
        <begin position="242"/>
        <end position="262"/>
    </location>
</feature>
<feature type="compositionally biased region" description="Low complexity" evidence="6">
    <location>
        <begin position="315"/>
        <end position="333"/>
    </location>
</feature>
<dbReference type="EMBL" id="BLIN01000005">
    <property type="protein sequence ID" value="GFE07935.1"/>
    <property type="molecule type" value="Genomic_DNA"/>
</dbReference>
<dbReference type="InterPro" id="IPR000620">
    <property type="entry name" value="EamA_dom"/>
</dbReference>
<feature type="transmembrane region" description="Helical" evidence="7">
    <location>
        <begin position="210"/>
        <end position="230"/>
    </location>
</feature>
<feature type="domain" description="EamA" evidence="8">
    <location>
        <begin position="153"/>
        <end position="280"/>
    </location>
</feature>
<dbReference type="AlphaFoldDB" id="A0A640SED2"/>
<sequence>MAHPGAARGGPAARPGRAAGVAMMFGSGLSNQVGAATGALAFPVIGPAGVVAVRQWVAGLVLLAVGRPRLRAFTWRQWWPVLCLAAVFATMNLSLYTAIDRIGLGLAVTLEFLGPLAVALAASRRLADLLCALVAGAAVVLLTRPQPSTDYAGVALGLLAAACWASYILLNRLVGARLPGAEGSAAAAGVSALLYLPVGIAVLAHRPPSASAVGYAAAAGILSSAVPFLADLLALRRVPARFFGIFMSVNPVLAALVGLVVLDQTLQPIDWLAITTIVAANTVSILAAGPRPAAPPVARGGPALPGAVAAPAAAAGPTTASAPTTAYASPVTADATGEHGRRTGPRPPGEAC</sequence>
<dbReference type="SUPFAM" id="SSF103481">
    <property type="entry name" value="Multidrug resistance efflux transporter EmrE"/>
    <property type="match status" value="2"/>
</dbReference>
<reference evidence="9 10" key="1">
    <citation type="submission" date="2019-12" db="EMBL/GenBank/DDBJ databases">
        <title>Whole genome shotgun sequence of Streptomyces caniferus NBRC 15389.</title>
        <authorList>
            <person name="Ichikawa N."/>
            <person name="Kimura A."/>
            <person name="Kitahashi Y."/>
            <person name="Komaki H."/>
            <person name="Tamura T."/>
        </authorList>
    </citation>
    <scope>NUCLEOTIDE SEQUENCE [LARGE SCALE GENOMIC DNA]</scope>
    <source>
        <strain evidence="9 10">NBRC 15389</strain>
    </source>
</reference>
<dbReference type="InterPro" id="IPR037185">
    <property type="entry name" value="EmrE-like"/>
</dbReference>
<keyword evidence="5 7" id="KW-0472">Membrane</keyword>
<evidence type="ECO:0000256" key="1">
    <source>
        <dbReference type="ARBA" id="ARBA00004141"/>
    </source>
</evidence>
<evidence type="ECO:0000256" key="4">
    <source>
        <dbReference type="ARBA" id="ARBA00022989"/>
    </source>
</evidence>
<dbReference type="Proteomes" id="UP000435837">
    <property type="component" value="Unassembled WGS sequence"/>
</dbReference>
<evidence type="ECO:0000256" key="7">
    <source>
        <dbReference type="SAM" id="Phobius"/>
    </source>
</evidence>
<evidence type="ECO:0000256" key="6">
    <source>
        <dbReference type="SAM" id="MobiDB-lite"/>
    </source>
</evidence>
<feature type="region of interest" description="Disordered" evidence="6">
    <location>
        <begin position="315"/>
        <end position="352"/>
    </location>
</feature>
<comment type="subcellular location">
    <subcellularLocation>
        <location evidence="1">Membrane</location>
        <topology evidence="1">Multi-pass membrane protein</topology>
    </subcellularLocation>
</comment>
<dbReference type="PANTHER" id="PTHR32322">
    <property type="entry name" value="INNER MEMBRANE TRANSPORTER"/>
    <property type="match status" value="1"/>
</dbReference>
<name>A0A640SED2_9ACTN</name>
<feature type="transmembrane region" description="Helical" evidence="7">
    <location>
        <begin position="182"/>
        <end position="204"/>
    </location>
</feature>
<feature type="transmembrane region" description="Helical" evidence="7">
    <location>
        <begin position="78"/>
        <end position="96"/>
    </location>
</feature>
<comment type="caution">
    <text evidence="9">The sequence shown here is derived from an EMBL/GenBank/DDBJ whole genome shotgun (WGS) entry which is preliminary data.</text>
</comment>
<gene>
    <name evidence="9" type="ORF">Scani_42030</name>
</gene>
<feature type="transmembrane region" description="Helical" evidence="7">
    <location>
        <begin position="151"/>
        <end position="170"/>
    </location>
</feature>
<feature type="transmembrane region" description="Helical" evidence="7">
    <location>
        <begin position="102"/>
        <end position="122"/>
    </location>
</feature>
<evidence type="ECO:0000256" key="2">
    <source>
        <dbReference type="ARBA" id="ARBA00007362"/>
    </source>
</evidence>
<evidence type="ECO:0000313" key="9">
    <source>
        <dbReference type="EMBL" id="GFE07935.1"/>
    </source>
</evidence>
<accession>A0A640SED2</accession>
<dbReference type="GO" id="GO:0016020">
    <property type="term" value="C:membrane"/>
    <property type="evidence" value="ECO:0007669"/>
    <property type="project" value="UniProtKB-SubCell"/>
</dbReference>